<dbReference type="PANTHER" id="PTHR33799">
    <property type="entry name" value="PTS PERMEASE-RELATED-RELATED"/>
    <property type="match status" value="1"/>
</dbReference>
<feature type="domain" description="PTS EIIA type-4" evidence="9">
    <location>
        <begin position="1"/>
        <end position="122"/>
    </location>
</feature>
<keyword evidence="3" id="KW-0963">Cytoplasm</keyword>
<accession>A0A0F4LF93</accession>
<dbReference type="AlphaFoldDB" id="A0A0F4LF93"/>
<keyword evidence="4" id="KW-0597">Phosphoprotein</keyword>
<evidence type="ECO:0000256" key="4">
    <source>
        <dbReference type="ARBA" id="ARBA00022553"/>
    </source>
</evidence>
<dbReference type="InterPro" id="IPR004701">
    <property type="entry name" value="PTS_EIIA_man-typ"/>
</dbReference>
<keyword evidence="7" id="KW-0598">Phosphotransferase system</keyword>
<keyword evidence="6" id="KW-0808">Transferase</keyword>
<evidence type="ECO:0000313" key="11">
    <source>
        <dbReference type="Proteomes" id="UP000033533"/>
    </source>
</evidence>
<dbReference type="GO" id="GO:0005737">
    <property type="term" value="C:cytoplasm"/>
    <property type="evidence" value="ECO:0007669"/>
    <property type="project" value="UniProtKB-SubCell"/>
</dbReference>
<dbReference type="Proteomes" id="UP000033533">
    <property type="component" value="Unassembled WGS sequence"/>
</dbReference>
<dbReference type="SUPFAM" id="SSF53062">
    <property type="entry name" value="PTS system fructose IIA component-like"/>
    <property type="match status" value="1"/>
</dbReference>
<dbReference type="Pfam" id="PF03610">
    <property type="entry name" value="EIIA-man"/>
    <property type="match status" value="1"/>
</dbReference>
<dbReference type="GO" id="GO:0016020">
    <property type="term" value="C:membrane"/>
    <property type="evidence" value="ECO:0007669"/>
    <property type="project" value="InterPro"/>
</dbReference>
<evidence type="ECO:0000256" key="7">
    <source>
        <dbReference type="ARBA" id="ARBA00022683"/>
    </source>
</evidence>
<evidence type="ECO:0000259" key="9">
    <source>
        <dbReference type="PROSITE" id="PS51096"/>
    </source>
</evidence>
<keyword evidence="8" id="KW-0418">Kinase</keyword>
<evidence type="ECO:0000313" key="10">
    <source>
        <dbReference type="EMBL" id="KJY57512.1"/>
    </source>
</evidence>
<dbReference type="PANTHER" id="PTHR33799:SF1">
    <property type="entry name" value="PTS SYSTEM MANNOSE-SPECIFIC EIIAB COMPONENT-RELATED"/>
    <property type="match status" value="1"/>
</dbReference>
<evidence type="ECO:0000256" key="6">
    <source>
        <dbReference type="ARBA" id="ARBA00022679"/>
    </source>
</evidence>
<keyword evidence="2" id="KW-0813">Transport</keyword>
<protein>
    <submittedName>
        <fullName evidence="10">PTS Man IIA</fullName>
    </submittedName>
</protein>
<dbReference type="InterPro" id="IPR036662">
    <property type="entry name" value="PTS_EIIA_man-typ_sf"/>
</dbReference>
<evidence type="ECO:0000256" key="3">
    <source>
        <dbReference type="ARBA" id="ARBA00022490"/>
    </source>
</evidence>
<evidence type="ECO:0000256" key="8">
    <source>
        <dbReference type="ARBA" id="ARBA00022777"/>
    </source>
</evidence>
<dbReference type="HOGENOM" id="CLU_123235_1_1_9"/>
<comment type="caution">
    <text evidence="10">The sequence shown here is derived from an EMBL/GenBank/DDBJ whole genome shotgun (WGS) entry which is preliminary data.</text>
</comment>
<dbReference type="PATRIC" id="fig|1218493.3.peg.527"/>
<dbReference type="CDD" id="cd00006">
    <property type="entry name" value="PTS_IIA_man"/>
    <property type="match status" value="1"/>
</dbReference>
<gene>
    <name evidence="10" type="ORF">JF76_04950</name>
</gene>
<dbReference type="PROSITE" id="PS51096">
    <property type="entry name" value="PTS_EIIA_TYPE_4"/>
    <property type="match status" value="1"/>
</dbReference>
<organism evidence="10 11">
    <name type="scientific">Lactobacillus kullabergensis</name>
    <dbReference type="NCBI Taxonomy" id="1218493"/>
    <lineage>
        <taxon>Bacteria</taxon>
        <taxon>Bacillati</taxon>
        <taxon>Bacillota</taxon>
        <taxon>Bacilli</taxon>
        <taxon>Lactobacillales</taxon>
        <taxon>Lactobacillaceae</taxon>
        <taxon>Lactobacillus</taxon>
    </lineage>
</organism>
<dbReference type="GO" id="GO:0016301">
    <property type="term" value="F:kinase activity"/>
    <property type="evidence" value="ECO:0007669"/>
    <property type="project" value="UniProtKB-KW"/>
</dbReference>
<evidence type="ECO:0000256" key="1">
    <source>
        <dbReference type="ARBA" id="ARBA00004496"/>
    </source>
</evidence>
<dbReference type="GO" id="GO:0016773">
    <property type="term" value="F:phosphotransferase activity, alcohol group as acceptor"/>
    <property type="evidence" value="ECO:0007669"/>
    <property type="project" value="InterPro"/>
</dbReference>
<dbReference type="OrthoDB" id="9799827at2"/>
<dbReference type="EMBL" id="JXBY01000013">
    <property type="protein sequence ID" value="KJY57512.1"/>
    <property type="molecule type" value="Genomic_DNA"/>
</dbReference>
<comment type="subcellular location">
    <subcellularLocation>
        <location evidence="1">Cytoplasm</location>
    </subcellularLocation>
</comment>
<name>A0A0F4LF93_9LACO</name>
<dbReference type="InterPro" id="IPR013789">
    <property type="entry name" value="PTS_EIIA_man"/>
</dbReference>
<reference evidence="10 11" key="1">
    <citation type="submission" date="2014-12" db="EMBL/GenBank/DDBJ databases">
        <title>Comparative genomics of the lactic acid bacteria isolated from the honey bee gut.</title>
        <authorList>
            <person name="Ellegaard K.M."/>
            <person name="Tamarit D."/>
            <person name="Javelind E."/>
            <person name="Olofsson T."/>
            <person name="Andersson S.G."/>
            <person name="Vasquez A."/>
        </authorList>
    </citation>
    <scope>NUCLEOTIDE SEQUENCE [LARGE SCALE GENOMIC DNA]</scope>
    <source>
        <strain evidence="10 11">Biut2</strain>
    </source>
</reference>
<dbReference type="InterPro" id="IPR033887">
    <property type="entry name" value="PTS_IIA_man"/>
</dbReference>
<evidence type="ECO:0000256" key="2">
    <source>
        <dbReference type="ARBA" id="ARBA00022448"/>
    </source>
</evidence>
<evidence type="ECO:0000256" key="5">
    <source>
        <dbReference type="ARBA" id="ARBA00022597"/>
    </source>
</evidence>
<dbReference type="RefSeq" id="WP_045927686.1">
    <property type="nucleotide sequence ID" value="NZ_JBHSZS010000007.1"/>
</dbReference>
<sequence length="137" mass="14988">MVGVIICTHGNSAPELLKSAEMICGKQENCQTVSFKEGESLEQLKSEISEKISQLKGTVFCLTDLKGGTPFNTLVSLLKSNPEMEIITGVNIPMLLELFINRSQLETEELLSATLEAGKTGVYHYQDIDSGTADEEF</sequence>
<dbReference type="STRING" id="1218493.JF76_04950"/>
<proteinExistence type="predicted"/>
<keyword evidence="5" id="KW-0762">Sugar transport</keyword>
<dbReference type="NCBIfam" id="TIGR00824">
    <property type="entry name" value="EIIA-man"/>
    <property type="match status" value="1"/>
</dbReference>
<dbReference type="GO" id="GO:0009401">
    <property type="term" value="P:phosphoenolpyruvate-dependent sugar phosphotransferase system"/>
    <property type="evidence" value="ECO:0007669"/>
    <property type="project" value="UniProtKB-KW"/>
</dbReference>
<dbReference type="InterPro" id="IPR051471">
    <property type="entry name" value="Bacterial_PTS_sugar_comp"/>
</dbReference>
<dbReference type="Gene3D" id="3.40.50.510">
    <property type="entry name" value="Phosphotransferase system, mannose-type IIA component"/>
    <property type="match status" value="1"/>
</dbReference>